<dbReference type="SUPFAM" id="SSF117281">
    <property type="entry name" value="Kelch motif"/>
    <property type="match status" value="1"/>
</dbReference>
<proteinExistence type="inferred from homology"/>
<gene>
    <name evidence="8" type="ORF">RHSIM_Rhsim12G0158900</name>
</gene>
<accession>A0A834LA03</accession>
<dbReference type="GO" id="GO:0016020">
    <property type="term" value="C:membrane"/>
    <property type="evidence" value="ECO:0007669"/>
    <property type="project" value="UniProtKB-SubCell"/>
</dbReference>
<dbReference type="Pfam" id="PF00083">
    <property type="entry name" value="Sugar_tr"/>
    <property type="match status" value="1"/>
</dbReference>
<comment type="subcellular location">
    <subcellularLocation>
        <location evidence="1">Membrane</location>
        <topology evidence="1">Multi-pass membrane protein</topology>
    </subcellularLocation>
</comment>
<keyword evidence="9" id="KW-1185">Reference proteome</keyword>
<sequence length="704" mass="77823">MAEEQGNSFGLFSEQFLCRHGLHLLGTTTTWFLLHLLSTVKIFSKGTFSTQSGGFFDARTMNAIDEVFRIARAQTLIAVCSTVPKYWFTVAFIDRIWRFAIQLMGFVFVTVFMFALAISYNHWTNKDNRIGFVIMYSPTFFFVNFGPNATTFAVPSEILPARLRSTCHGISAASGRAGAIAAAFGFLYMSQSKDPEEMDKGYPRLVAGTIFIRGTSALELKAFSFGATFSVGVIVRNQWTATSSGSSGEAIEKESAAAAEVGLLPEIKGSGGGINKSLYVIVTDLHRKDEDMNDKRMSPCDLHEGLVGVWLQCYLVPDSGWLSEEELEKATQAVACEHEEECGRMLVPLAEDKCDRMVSSFVAVNNSGGPGSHLVYCLGGGHCGSEGSGFFSRPRRFVNVLCTDNNTWTPGPTMLRARITPSSVVVDDKIYVFGGVNPDTCHPDRWAEVLDTKALDPVWSRLPRPPVLLQHIGLFAVVVDDGEDLIFGTRHENEQEDAGSSYSVPSAQGGKTILLGSSFDSVLLLYILEKRTWRVIPAECGLPGWPGPKPVAVGHMLFWLGDYFYAYDLREHLLYGGVIRGLGFQLQNFLLLDHPCEQQLNHLDGEDFCLTWCDWFGDSTFRYQRLHTTIVRVHLYTDSSPDVVNHLMLDAFVVSSRSHIVPHCFGFESSFLLDISPSEGKNLGVCYEYGDPGNKIAEENALTA</sequence>
<dbReference type="Pfam" id="PF01344">
    <property type="entry name" value="Kelch_1"/>
    <property type="match status" value="1"/>
</dbReference>
<evidence type="ECO:0000256" key="4">
    <source>
        <dbReference type="ARBA" id="ARBA00023136"/>
    </source>
</evidence>
<dbReference type="OrthoDB" id="1584158at2759"/>
<dbReference type="Proteomes" id="UP000626092">
    <property type="component" value="Unassembled WGS sequence"/>
</dbReference>
<feature type="transmembrane region" description="Helical" evidence="7">
    <location>
        <begin position="130"/>
        <end position="149"/>
    </location>
</feature>
<dbReference type="InterPro" id="IPR005828">
    <property type="entry name" value="MFS_sugar_transport-like"/>
</dbReference>
<dbReference type="InterPro" id="IPR036259">
    <property type="entry name" value="MFS_trans_sf"/>
</dbReference>
<dbReference type="InterPro" id="IPR006652">
    <property type="entry name" value="Kelch_1"/>
</dbReference>
<dbReference type="GO" id="GO:0022857">
    <property type="term" value="F:transmembrane transporter activity"/>
    <property type="evidence" value="ECO:0007669"/>
    <property type="project" value="InterPro"/>
</dbReference>
<organism evidence="8 9">
    <name type="scientific">Rhododendron simsii</name>
    <name type="common">Sims's rhododendron</name>
    <dbReference type="NCBI Taxonomy" id="118357"/>
    <lineage>
        <taxon>Eukaryota</taxon>
        <taxon>Viridiplantae</taxon>
        <taxon>Streptophyta</taxon>
        <taxon>Embryophyta</taxon>
        <taxon>Tracheophyta</taxon>
        <taxon>Spermatophyta</taxon>
        <taxon>Magnoliopsida</taxon>
        <taxon>eudicotyledons</taxon>
        <taxon>Gunneridae</taxon>
        <taxon>Pentapetalae</taxon>
        <taxon>asterids</taxon>
        <taxon>Ericales</taxon>
        <taxon>Ericaceae</taxon>
        <taxon>Ericoideae</taxon>
        <taxon>Rhodoreae</taxon>
        <taxon>Rhododendron</taxon>
    </lineage>
</organism>
<protein>
    <submittedName>
        <fullName evidence="8">Uncharacterized protein</fullName>
    </submittedName>
</protein>
<dbReference type="Gene3D" id="1.20.1250.20">
    <property type="entry name" value="MFS general substrate transporter like domains"/>
    <property type="match status" value="1"/>
</dbReference>
<dbReference type="SUPFAM" id="SSF103473">
    <property type="entry name" value="MFS general substrate transporter"/>
    <property type="match status" value="1"/>
</dbReference>
<dbReference type="PANTHER" id="PTHR24064">
    <property type="entry name" value="SOLUTE CARRIER FAMILY 22 MEMBER"/>
    <property type="match status" value="1"/>
</dbReference>
<evidence type="ECO:0000256" key="7">
    <source>
        <dbReference type="SAM" id="Phobius"/>
    </source>
</evidence>
<dbReference type="EMBL" id="WJXA01000012">
    <property type="protein sequence ID" value="KAF7124909.1"/>
    <property type="molecule type" value="Genomic_DNA"/>
</dbReference>
<comment type="catalytic activity">
    <reaction evidence="6">
        <text>phosphate(in) + H(+)(in) = phosphate(out) + H(+)(out)</text>
        <dbReference type="Rhea" id="RHEA:29939"/>
        <dbReference type="ChEBI" id="CHEBI:15378"/>
        <dbReference type="ChEBI" id="CHEBI:43474"/>
    </reaction>
    <physiologicalReaction direction="right-to-left" evidence="6">
        <dbReference type="Rhea" id="RHEA:29941"/>
    </physiologicalReaction>
</comment>
<evidence type="ECO:0000256" key="2">
    <source>
        <dbReference type="ARBA" id="ARBA00022692"/>
    </source>
</evidence>
<evidence type="ECO:0000256" key="1">
    <source>
        <dbReference type="ARBA" id="ARBA00004141"/>
    </source>
</evidence>
<name>A0A834LA03_RHOSS</name>
<evidence type="ECO:0000313" key="9">
    <source>
        <dbReference type="Proteomes" id="UP000626092"/>
    </source>
</evidence>
<keyword evidence="4 7" id="KW-0472">Membrane</keyword>
<evidence type="ECO:0000256" key="3">
    <source>
        <dbReference type="ARBA" id="ARBA00022989"/>
    </source>
</evidence>
<keyword evidence="3 7" id="KW-1133">Transmembrane helix</keyword>
<dbReference type="InterPro" id="IPR015915">
    <property type="entry name" value="Kelch-typ_b-propeller"/>
</dbReference>
<comment type="similarity">
    <text evidence="5">Belongs to the major facilitator superfamily. Phosphate:H(+) symporter (TC 2.A.1.9) family.</text>
</comment>
<dbReference type="AlphaFoldDB" id="A0A834LA03"/>
<keyword evidence="2 7" id="KW-0812">Transmembrane</keyword>
<reference evidence="8" key="1">
    <citation type="submission" date="2019-11" db="EMBL/GenBank/DDBJ databases">
        <authorList>
            <person name="Liu Y."/>
            <person name="Hou J."/>
            <person name="Li T.-Q."/>
            <person name="Guan C.-H."/>
            <person name="Wu X."/>
            <person name="Wu H.-Z."/>
            <person name="Ling F."/>
            <person name="Zhang R."/>
            <person name="Shi X.-G."/>
            <person name="Ren J.-P."/>
            <person name="Chen E.-F."/>
            <person name="Sun J.-M."/>
        </authorList>
    </citation>
    <scope>NUCLEOTIDE SEQUENCE</scope>
    <source>
        <strain evidence="8">Adult_tree_wgs_1</strain>
        <tissue evidence="8">Leaves</tissue>
    </source>
</reference>
<dbReference type="Gene3D" id="2.120.10.80">
    <property type="entry name" value="Kelch-type beta propeller"/>
    <property type="match status" value="1"/>
</dbReference>
<feature type="transmembrane region" description="Helical" evidence="7">
    <location>
        <begin position="96"/>
        <end position="118"/>
    </location>
</feature>
<evidence type="ECO:0000256" key="6">
    <source>
        <dbReference type="ARBA" id="ARBA00049011"/>
    </source>
</evidence>
<comment type="caution">
    <text evidence="8">The sequence shown here is derived from an EMBL/GenBank/DDBJ whole genome shotgun (WGS) entry which is preliminary data.</text>
</comment>
<evidence type="ECO:0000313" key="8">
    <source>
        <dbReference type="EMBL" id="KAF7124909.1"/>
    </source>
</evidence>
<evidence type="ECO:0000256" key="5">
    <source>
        <dbReference type="ARBA" id="ARBA00044504"/>
    </source>
</evidence>